<protein>
    <submittedName>
        <fullName evidence="2">Secreted protein</fullName>
    </submittedName>
</protein>
<proteinExistence type="predicted"/>
<organism evidence="1 2">
    <name type="scientific">Elaeophora elaphi</name>
    <dbReference type="NCBI Taxonomy" id="1147741"/>
    <lineage>
        <taxon>Eukaryota</taxon>
        <taxon>Metazoa</taxon>
        <taxon>Ecdysozoa</taxon>
        <taxon>Nematoda</taxon>
        <taxon>Chromadorea</taxon>
        <taxon>Rhabditida</taxon>
        <taxon>Spirurina</taxon>
        <taxon>Spiruromorpha</taxon>
        <taxon>Filarioidea</taxon>
        <taxon>Onchocercidae</taxon>
        <taxon>Elaeophora</taxon>
    </lineage>
</organism>
<name>A0A0R3RH46_9BILA</name>
<dbReference type="WBParaSite" id="EEL_0000075301-mRNA-1">
    <property type="protein sequence ID" value="EEL_0000075301-mRNA-1"/>
    <property type="gene ID" value="EEL_0000075301"/>
</dbReference>
<keyword evidence="1" id="KW-1185">Reference proteome</keyword>
<evidence type="ECO:0000313" key="1">
    <source>
        <dbReference type="Proteomes" id="UP000050640"/>
    </source>
</evidence>
<dbReference type="Proteomes" id="UP000050640">
    <property type="component" value="Unplaced"/>
</dbReference>
<accession>A0A0R3RH46</accession>
<evidence type="ECO:0000313" key="2">
    <source>
        <dbReference type="WBParaSite" id="EEL_0000075301-mRNA-1"/>
    </source>
</evidence>
<dbReference type="AlphaFoldDB" id="A0A0R3RH46"/>
<sequence>MKDGLFKYFTLNLMVTCTTTAIADFIIDVINIESKTILCSAAYLWSGLIKVSRYKRMGSNSIQVAKMQQKRLYSFTLSSYSIKFSSFKKNTNVVFDHLLAVKTFHSIN</sequence>
<reference evidence="2" key="1">
    <citation type="submission" date="2017-02" db="UniProtKB">
        <authorList>
            <consortium name="WormBaseParasite"/>
        </authorList>
    </citation>
    <scope>IDENTIFICATION</scope>
</reference>